<dbReference type="InterPro" id="IPR027304">
    <property type="entry name" value="Trigger_fact/SurA_dom_sf"/>
</dbReference>
<keyword evidence="6 9" id="KW-0413">Isomerase</keyword>
<evidence type="ECO:0000256" key="9">
    <source>
        <dbReference type="PROSITE-ProRule" id="PRU00278"/>
    </source>
</evidence>
<evidence type="ECO:0000256" key="3">
    <source>
        <dbReference type="ARBA" id="ARBA00022764"/>
    </source>
</evidence>
<accession>A0ABV2EM11</accession>
<sequence length="450" mass="47943">MNRARKVTGLAARSVALAAAFAAAAVPICASAQDAQPAAPAPAPATETAPPPGLSESVAAVVNDDIISTYDLAMRMRLLIATSGIQPTQQNIAQFQREALVSLVDERLQLQELRHQEREQKFQIVATDEEINEEIADMARGNNMSTEQFIASLAGQGIAVSTLKEQIRAQVSWQRWIRGRYGSRLRVGDDQVKAMQQRLEAAASKPQFQISEVFLDAGRVGGMETAMNGAQQLVAQMQQGAPFPAVARQFSASATAANGGDAGWVTPGEMAPEVDAALENMRPGQLSQPIPVRDGVYIVYLRDKRSGSTASVVSLKQAAVSLPQNATDGQVAQATATLETLRGQITGCGDIEAKAANVNGVVAGDLGETEIKDLAPAFRTAVEAMQPGQISQPIRTNAGLHLLAVCGKKTGGAEALTTEQIENRLFGQQLSMIARRYMRDLRTSATIETR</sequence>
<dbReference type="PROSITE" id="PS50198">
    <property type="entry name" value="PPIC_PPIASE_2"/>
    <property type="match status" value="2"/>
</dbReference>
<keyword evidence="2 10" id="KW-0732">Signal</keyword>
<evidence type="ECO:0000256" key="5">
    <source>
        <dbReference type="ARBA" id="ARBA00023186"/>
    </source>
</evidence>
<dbReference type="Gene3D" id="1.10.4030.10">
    <property type="entry name" value="Porin chaperone SurA, peptide-binding domain"/>
    <property type="match status" value="1"/>
</dbReference>
<dbReference type="EMBL" id="JBEPLU010000002">
    <property type="protein sequence ID" value="MET3527381.1"/>
    <property type="molecule type" value="Genomic_DNA"/>
</dbReference>
<dbReference type="Pfam" id="PF09312">
    <property type="entry name" value="SurA_N"/>
    <property type="match status" value="1"/>
</dbReference>
<proteinExistence type="predicted"/>
<dbReference type="RefSeq" id="WP_331927698.1">
    <property type="nucleotide sequence ID" value="NZ_JBEPLU010000002.1"/>
</dbReference>
<evidence type="ECO:0000259" key="11">
    <source>
        <dbReference type="PROSITE" id="PS50198"/>
    </source>
</evidence>
<evidence type="ECO:0000256" key="7">
    <source>
        <dbReference type="ARBA" id="ARBA00030642"/>
    </source>
</evidence>
<evidence type="ECO:0000313" key="13">
    <source>
        <dbReference type="Proteomes" id="UP001549110"/>
    </source>
</evidence>
<organism evidence="12 13">
    <name type="scientific">Phenylobacterium koreense</name>
    <dbReference type="NCBI Taxonomy" id="266125"/>
    <lineage>
        <taxon>Bacteria</taxon>
        <taxon>Pseudomonadati</taxon>
        <taxon>Pseudomonadota</taxon>
        <taxon>Alphaproteobacteria</taxon>
        <taxon>Caulobacterales</taxon>
        <taxon>Caulobacteraceae</taxon>
        <taxon>Phenylobacterium</taxon>
    </lineage>
</organism>
<evidence type="ECO:0000256" key="10">
    <source>
        <dbReference type="SAM" id="SignalP"/>
    </source>
</evidence>
<dbReference type="InterPro" id="IPR046357">
    <property type="entry name" value="PPIase_dom_sf"/>
</dbReference>
<name>A0ABV2EM11_9CAUL</name>
<dbReference type="Gene3D" id="3.10.50.40">
    <property type="match status" value="2"/>
</dbReference>
<dbReference type="GO" id="GO:0003755">
    <property type="term" value="F:peptidyl-prolyl cis-trans isomerase activity"/>
    <property type="evidence" value="ECO:0007669"/>
    <property type="project" value="UniProtKB-EC"/>
</dbReference>
<evidence type="ECO:0000256" key="1">
    <source>
        <dbReference type="ARBA" id="ARBA00018370"/>
    </source>
</evidence>
<evidence type="ECO:0000256" key="6">
    <source>
        <dbReference type="ARBA" id="ARBA00023235"/>
    </source>
</evidence>
<dbReference type="SUPFAM" id="SSF54534">
    <property type="entry name" value="FKBP-like"/>
    <property type="match status" value="2"/>
</dbReference>
<keyword evidence="13" id="KW-1185">Reference proteome</keyword>
<dbReference type="Proteomes" id="UP001549110">
    <property type="component" value="Unassembled WGS sequence"/>
</dbReference>
<keyword evidence="4 9" id="KW-0697">Rotamase</keyword>
<gene>
    <name evidence="12" type="ORF">ABID41_002499</name>
</gene>
<evidence type="ECO:0000313" key="12">
    <source>
        <dbReference type="EMBL" id="MET3527381.1"/>
    </source>
</evidence>
<feature type="chain" id="PRO_5046318128" description="Parvulin-like PPIase" evidence="10">
    <location>
        <begin position="33"/>
        <end position="450"/>
    </location>
</feature>
<protein>
    <recommendedName>
        <fullName evidence="1">Parvulin-like PPIase</fullName>
    </recommendedName>
    <alternativeName>
        <fullName evidence="7">Peptidyl-prolyl cis-trans isomerase plp</fullName>
    </alternativeName>
    <alternativeName>
        <fullName evidence="8">Rotamase plp</fullName>
    </alternativeName>
</protein>
<dbReference type="SUPFAM" id="SSF109998">
    <property type="entry name" value="Triger factor/SurA peptide-binding domain-like"/>
    <property type="match status" value="1"/>
</dbReference>
<feature type="signal peptide" evidence="10">
    <location>
        <begin position="1"/>
        <end position="32"/>
    </location>
</feature>
<feature type="domain" description="PpiC" evidence="11">
    <location>
        <begin position="310"/>
        <end position="407"/>
    </location>
</feature>
<evidence type="ECO:0000256" key="4">
    <source>
        <dbReference type="ARBA" id="ARBA00023110"/>
    </source>
</evidence>
<dbReference type="PANTHER" id="PTHR47637:SF1">
    <property type="entry name" value="CHAPERONE SURA"/>
    <property type="match status" value="1"/>
</dbReference>
<evidence type="ECO:0000256" key="8">
    <source>
        <dbReference type="ARBA" id="ARBA00031484"/>
    </source>
</evidence>
<evidence type="ECO:0000256" key="2">
    <source>
        <dbReference type="ARBA" id="ARBA00022729"/>
    </source>
</evidence>
<feature type="domain" description="PpiC" evidence="11">
    <location>
        <begin position="205"/>
        <end position="303"/>
    </location>
</feature>
<dbReference type="PANTHER" id="PTHR47637">
    <property type="entry name" value="CHAPERONE SURA"/>
    <property type="match status" value="1"/>
</dbReference>
<keyword evidence="5" id="KW-0143">Chaperone</keyword>
<comment type="caution">
    <text evidence="12">The sequence shown here is derived from an EMBL/GenBank/DDBJ whole genome shotgun (WGS) entry which is preliminary data.</text>
</comment>
<reference evidence="12 13" key="1">
    <citation type="submission" date="2024-06" db="EMBL/GenBank/DDBJ databases">
        <title>Genomic Encyclopedia of Type Strains, Phase IV (KMG-IV): sequencing the most valuable type-strain genomes for metagenomic binning, comparative biology and taxonomic classification.</title>
        <authorList>
            <person name="Goeker M."/>
        </authorList>
    </citation>
    <scope>NUCLEOTIDE SEQUENCE [LARGE SCALE GENOMIC DNA]</scope>
    <source>
        <strain evidence="12 13">DSM 17809</strain>
    </source>
</reference>
<dbReference type="Pfam" id="PF00639">
    <property type="entry name" value="Rotamase"/>
    <property type="match status" value="2"/>
</dbReference>
<dbReference type="InterPro" id="IPR050280">
    <property type="entry name" value="OMP_Chaperone_SurA"/>
</dbReference>
<keyword evidence="3" id="KW-0574">Periplasm</keyword>
<dbReference type="InterPro" id="IPR015391">
    <property type="entry name" value="SurA_N"/>
</dbReference>
<dbReference type="InterPro" id="IPR000297">
    <property type="entry name" value="PPIase_PpiC"/>
</dbReference>